<name>A0ABN8P4H0_9CNID</name>
<dbReference type="Proteomes" id="UP001159405">
    <property type="component" value="Unassembled WGS sequence"/>
</dbReference>
<organism evidence="1 2">
    <name type="scientific">Porites lobata</name>
    <dbReference type="NCBI Taxonomy" id="104759"/>
    <lineage>
        <taxon>Eukaryota</taxon>
        <taxon>Metazoa</taxon>
        <taxon>Cnidaria</taxon>
        <taxon>Anthozoa</taxon>
        <taxon>Hexacorallia</taxon>
        <taxon>Scleractinia</taxon>
        <taxon>Fungiina</taxon>
        <taxon>Poritidae</taxon>
        <taxon>Porites</taxon>
    </lineage>
</organism>
<gene>
    <name evidence="1" type="ORF">PLOB_00033925</name>
</gene>
<evidence type="ECO:0008006" key="3">
    <source>
        <dbReference type="Google" id="ProtNLM"/>
    </source>
</evidence>
<comment type="caution">
    <text evidence="1">The sequence shown here is derived from an EMBL/GenBank/DDBJ whole genome shotgun (WGS) entry which is preliminary data.</text>
</comment>
<reference evidence="1 2" key="1">
    <citation type="submission" date="2022-05" db="EMBL/GenBank/DDBJ databases">
        <authorList>
            <consortium name="Genoscope - CEA"/>
            <person name="William W."/>
        </authorList>
    </citation>
    <scope>NUCLEOTIDE SEQUENCE [LARGE SCALE GENOMIC DNA]</scope>
</reference>
<evidence type="ECO:0000313" key="1">
    <source>
        <dbReference type="EMBL" id="CAH3129063.1"/>
    </source>
</evidence>
<keyword evidence="2" id="KW-1185">Reference proteome</keyword>
<protein>
    <recommendedName>
        <fullName evidence="3">WAP domain-containing protein</fullName>
    </recommendedName>
</protein>
<dbReference type="EMBL" id="CALNXK010000046">
    <property type="protein sequence ID" value="CAH3129063.1"/>
    <property type="molecule type" value="Genomic_DNA"/>
</dbReference>
<proteinExistence type="predicted"/>
<sequence>MSKKKIRSDFDRLKCLIYSDTTREACRVASCSPLSFVENVVKIDRKMIPLFLVLLNLLAVGHATKNCWEHLPEGTCRYINDPCPAGSEDCSKSYACPVSTNKCCCPSSVTPTATTSVTTSVTPSVPPSVSTAPPTPKPRYCWEHSLESNCEFKYDPCPRNLTDCSQDFVCPLSTNKCCCP</sequence>
<evidence type="ECO:0000313" key="2">
    <source>
        <dbReference type="Proteomes" id="UP001159405"/>
    </source>
</evidence>
<accession>A0ABN8P4H0</accession>